<dbReference type="Proteomes" id="UP000315010">
    <property type="component" value="Unassembled WGS sequence"/>
</dbReference>
<comment type="caution">
    <text evidence="1">The sequence shown here is derived from an EMBL/GenBank/DDBJ whole genome shotgun (WGS) entry which is preliminary data.</text>
</comment>
<reference evidence="1 2" key="1">
    <citation type="submission" date="2019-02" db="EMBL/GenBank/DDBJ databases">
        <title>Deep-cultivation of Planctomycetes and their phenomic and genomic characterization uncovers novel biology.</title>
        <authorList>
            <person name="Wiegand S."/>
            <person name="Jogler M."/>
            <person name="Boedeker C."/>
            <person name="Pinto D."/>
            <person name="Vollmers J."/>
            <person name="Rivas-Marin E."/>
            <person name="Kohn T."/>
            <person name="Peeters S.H."/>
            <person name="Heuer A."/>
            <person name="Rast P."/>
            <person name="Oberbeckmann S."/>
            <person name="Bunk B."/>
            <person name="Jeske O."/>
            <person name="Meyerdierks A."/>
            <person name="Storesund J.E."/>
            <person name="Kallscheuer N."/>
            <person name="Luecker S."/>
            <person name="Lage O.M."/>
            <person name="Pohl T."/>
            <person name="Merkel B.J."/>
            <person name="Hornburger P."/>
            <person name="Mueller R.-W."/>
            <person name="Bruemmer F."/>
            <person name="Labrenz M."/>
            <person name="Spormann A.M."/>
            <person name="Op Den Camp H."/>
            <person name="Overmann J."/>
            <person name="Amann R."/>
            <person name="Jetten M.S.M."/>
            <person name="Mascher T."/>
            <person name="Medema M.H."/>
            <person name="Devos D.P."/>
            <person name="Kaster A.-K."/>
            <person name="Ovreas L."/>
            <person name="Rohde M."/>
            <person name="Galperin M.Y."/>
            <person name="Jogler C."/>
        </authorList>
    </citation>
    <scope>NUCLEOTIDE SEQUENCE [LARGE SCALE GENOMIC DNA]</scope>
    <source>
        <strain evidence="1 2">CA13</strain>
    </source>
</reference>
<accession>A0A5C5Z273</accession>
<gene>
    <name evidence="1" type="ORF">CA13_27570</name>
</gene>
<keyword evidence="2" id="KW-1185">Reference proteome</keyword>
<name>A0A5C5Z273_9BACT</name>
<proteinExistence type="predicted"/>
<evidence type="ECO:0000313" key="1">
    <source>
        <dbReference type="EMBL" id="TWT81305.1"/>
    </source>
</evidence>
<dbReference type="EMBL" id="SJPJ01000001">
    <property type="protein sequence ID" value="TWT81305.1"/>
    <property type="molecule type" value="Genomic_DNA"/>
</dbReference>
<protein>
    <submittedName>
        <fullName evidence="1">Uncharacterized protein</fullName>
    </submittedName>
</protein>
<sequence>MFFQALLHRFGTCRFDDFQPRKFVAKQLQRPMVATIRRIAASENDELASASRHRRSGTWTWLATTGILDGMGITLTRESLSNTNNLSGREPFQFCNVGISSATVWVIRVGE</sequence>
<evidence type="ECO:0000313" key="2">
    <source>
        <dbReference type="Proteomes" id="UP000315010"/>
    </source>
</evidence>
<dbReference type="AlphaFoldDB" id="A0A5C5Z273"/>
<organism evidence="1 2">
    <name type="scientific">Novipirellula herctigrandis</name>
    <dbReference type="NCBI Taxonomy" id="2527986"/>
    <lineage>
        <taxon>Bacteria</taxon>
        <taxon>Pseudomonadati</taxon>
        <taxon>Planctomycetota</taxon>
        <taxon>Planctomycetia</taxon>
        <taxon>Pirellulales</taxon>
        <taxon>Pirellulaceae</taxon>
        <taxon>Novipirellula</taxon>
    </lineage>
</organism>